<dbReference type="CDD" id="cd06289">
    <property type="entry name" value="PBP1_MalI-like"/>
    <property type="match status" value="1"/>
</dbReference>
<dbReference type="AlphaFoldDB" id="A0A501WUK6"/>
<dbReference type="Pfam" id="PF13377">
    <property type="entry name" value="Peripla_BP_3"/>
    <property type="match status" value="1"/>
</dbReference>
<dbReference type="EMBL" id="VFRP01000014">
    <property type="protein sequence ID" value="TPE49536.1"/>
    <property type="molecule type" value="Genomic_DNA"/>
</dbReference>
<dbReference type="OrthoDB" id="7811243at2"/>
<organism evidence="6 7">
    <name type="scientific">Amaricoccus solimangrovi</name>
    <dbReference type="NCBI Taxonomy" id="2589815"/>
    <lineage>
        <taxon>Bacteria</taxon>
        <taxon>Pseudomonadati</taxon>
        <taxon>Pseudomonadota</taxon>
        <taxon>Alphaproteobacteria</taxon>
        <taxon>Rhodobacterales</taxon>
        <taxon>Paracoccaceae</taxon>
        <taxon>Amaricoccus</taxon>
    </lineage>
</organism>
<reference evidence="6 7" key="1">
    <citation type="submission" date="2019-06" db="EMBL/GenBank/DDBJ databases">
        <title>A novel bacterium of genus Amaricoccus, isolated from marine sediment.</title>
        <authorList>
            <person name="Huang H."/>
            <person name="Mo K."/>
            <person name="Hu Y."/>
        </authorList>
    </citation>
    <scope>NUCLEOTIDE SEQUENCE [LARGE SCALE GENOMIC DNA]</scope>
    <source>
        <strain evidence="6 7">HB172011</strain>
    </source>
</reference>
<accession>A0A501WUK6</accession>
<evidence type="ECO:0000313" key="7">
    <source>
        <dbReference type="Proteomes" id="UP000319255"/>
    </source>
</evidence>
<dbReference type="Pfam" id="PF00356">
    <property type="entry name" value="LacI"/>
    <property type="match status" value="1"/>
</dbReference>
<protein>
    <submittedName>
        <fullName evidence="6">Substrate-binding domain-containing protein</fullName>
    </submittedName>
</protein>
<dbReference type="PROSITE" id="PS00356">
    <property type="entry name" value="HTH_LACI_1"/>
    <property type="match status" value="1"/>
</dbReference>
<evidence type="ECO:0000256" key="2">
    <source>
        <dbReference type="ARBA" id="ARBA00023015"/>
    </source>
</evidence>
<dbReference type="Gene3D" id="3.40.50.2300">
    <property type="match status" value="2"/>
</dbReference>
<feature type="domain" description="HTH lacI-type" evidence="5">
    <location>
        <begin position="11"/>
        <end position="65"/>
    </location>
</feature>
<dbReference type="InterPro" id="IPR028082">
    <property type="entry name" value="Peripla_BP_I"/>
</dbReference>
<dbReference type="Proteomes" id="UP000319255">
    <property type="component" value="Unassembled WGS sequence"/>
</dbReference>
<dbReference type="InterPro" id="IPR010982">
    <property type="entry name" value="Lambda_DNA-bd_dom_sf"/>
</dbReference>
<dbReference type="RefSeq" id="WP_140454800.1">
    <property type="nucleotide sequence ID" value="NZ_VFRP01000014.1"/>
</dbReference>
<keyword evidence="2" id="KW-0805">Transcription regulation</keyword>
<keyword evidence="7" id="KW-1185">Reference proteome</keyword>
<evidence type="ECO:0000256" key="4">
    <source>
        <dbReference type="ARBA" id="ARBA00023163"/>
    </source>
</evidence>
<gene>
    <name evidence="6" type="ORF">FJM51_14220</name>
</gene>
<dbReference type="PANTHER" id="PTHR30146:SF148">
    <property type="entry name" value="HTH-TYPE TRANSCRIPTIONAL REPRESSOR PURR-RELATED"/>
    <property type="match status" value="1"/>
</dbReference>
<dbReference type="GO" id="GO:0003700">
    <property type="term" value="F:DNA-binding transcription factor activity"/>
    <property type="evidence" value="ECO:0007669"/>
    <property type="project" value="TreeGrafter"/>
</dbReference>
<name>A0A501WUK6_9RHOB</name>
<evidence type="ECO:0000256" key="1">
    <source>
        <dbReference type="ARBA" id="ARBA00022491"/>
    </source>
</evidence>
<evidence type="ECO:0000256" key="3">
    <source>
        <dbReference type="ARBA" id="ARBA00023125"/>
    </source>
</evidence>
<dbReference type="SUPFAM" id="SSF53822">
    <property type="entry name" value="Periplasmic binding protein-like I"/>
    <property type="match status" value="1"/>
</dbReference>
<dbReference type="CDD" id="cd01392">
    <property type="entry name" value="HTH_LacI"/>
    <property type="match status" value="1"/>
</dbReference>
<dbReference type="SUPFAM" id="SSF47413">
    <property type="entry name" value="lambda repressor-like DNA-binding domains"/>
    <property type="match status" value="1"/>
</dbReference>
<dbReference type="PANTHER" id="PTHR30146">
    <property type="entry name" value="LACI-RELATED TRANSCRIPTIONAL REPRESSOR"/>
    <property type="match status" value="1"/>
</dbReference>
<dbReference type="SMART" id="SM00354">
    <property type="entry name" value="HTH_LACI"/>
    <property type="match status" value="1"/>
</dbReference>
<dbReference type="InterPro" id="IPR046335">
    <property type="entry name" value="LacI/GalR-like_sensor"/>
</dbReference>
<proteinExistence type="predicted"/>
<dbReference type="GO" id="GO:0000976">
    <property type="term" value="F:transcription cis-regulatory region binding"/>
    <property type="evidence" value="ECO:0007669"/>
    <property type="project" value="TreeGrafter"/>
</dbReference>
<comment type="caution">
    <text evidence="6">The sequence shown here is derived from an EMBL/GenBank/DDBJ whole genome shotgun (WGS) entry which is preliminary data.</text>
</comment>
<dbReference type="PROSITE" id="PS50932">
    <property type="entry name" value="HTH_LACI_2"/>
    <property type="match status" value="1"/>
</dbReference>
<sequence length="344" mass="36517">MTSEQRRARRVTLLDVAREAEVSRATASLVIRKSPLVADETRRRVEAAMDRLGYVYNMGAAGMRAARSNTVGVIVPNLANPFFAEMLAGIEQALEGAGMVVVLANSREAPANQETILRRMRERGVDGVILCPVAGTRPALLGKAAGWKLPVVQALRHVSESECDYAGVDYAGGMRQAVEHLRALGHRSIAFGTGGPVHSAYRERLAGFCAAMEARGLDPGVTIELPVAPPFPPEAARRLIDHPARPTAAICFSDVMAACLANSFADAGVAVGAGFSIVGFDDLAVAEMARPRLTSVATFPGEVGEAAARLLLSRLESPERGDRRLISLTRLVARDSTAAAPARD</sequence>
<dbReference type="InterPro" id="IPR000843">
    <property type="entry name" value="HTH_LacI"/>
</dbReference>
<keyword evidence="3" id="KW-0238">DNA-binding</keyword>
<evidence type="ECO:0000259" key="5">
    <source>
        <dbReference type="PROSITE" id="PS50932"/>
    </source>
</evidence>
<keyword evidence="1" id="KW-0678">Repressor</keyword>
<dbReference type="Gene3D" id="1.10.260.40">
    <property type="entry name" value="lambda repressor-like DNA-binding domains"/>
    <property type="match status" value="1"/>
</dbReference>
<evidence type="ECO:0000313" key="6">
    <source>
        <dbReference type="EMBL" id="TPE49536.1"/>
    </source>
</evidence>
<keyword evidence="4" id="KW-0804">Transcription</keyword>